<evidence type="ECO:0000313" key="2">
    <source>
        <dbReference type="EMBL" id="MDG3004251.1"/>
    </source>
</evidence>
<sequence>MWEAAKLRFPTGRLVRGVVIAHHPFGIFVDLGDPIATGLVQITDFVDSGRMTPEQYPRLGESIEGVVLGHTDDHRKQVWLGVKPSQLRAASQAND</sequence>
<dbReference type="Gene3D" id="2.40.50.140">
    <property type="entry name" value="Nucleic acid-binding proteins"/>
    <property type="match status" value="1"/>
</dbReference>
<dbReference type="Pfam" id="PF00575">
    <property type="entry name" value="S1"/>
    <property type="match status" value="1"/>
</dbReference>
<dbReference type="SUPFAM" id="SSF50249">
    <property type="entry name" value="Nucleic acid-binding proteins"/>
    <property type="match status" value="1"/>
</dbReference>
<evidence type="ECO:0000313" key="3">
    <source>
        <dbReference type="Proteomes" id="UP001216907"/>
    </source>
</evidence>
<name>A0ABT6F9L1_9BACT</name>
<dbReference type="Proteomes" id="UP001216907">
    <property type="component" value="Unassembled WGS sequence"/>
</dbReference>
<keyword evidence="3" id="KW-1185">Reference proteome</keyword>
<evidence type="ECO:0000259" key="1">
    <source>
        <dbReference type="PROSITE" id="PS50126"/>
    </source>
</evidence>
<organism evidence="2 3">
    <name type="scientific">Paludisphaera mucosa</name>
    <dbReference type="NCBI Taxonomy" id="3030827"/>
    <lineage>
        <taxon>Bacteria</taxon>
        <taxon>Pseudomonadati</taxon>
        <taxon>Planctomycetota</taxon>
        <taxon>Planctomycetia</taxon>
        <taxon>Isosphaerales</taxon>
        <taxon>Isosphaeraceae</taxon>
        <taxon>Paludisphaera</taxon>
    </lineage>
</organism>
<dbReference type="EMBL" id="JARRAG010000002">
    <property type="protein sequence ID" value="MDG3004251.1"/>
    <property type="molecule type" value="Genomic_DNA"/>
</dbReference>
<gene>
    <name evidence="2" type="ORF">PZE19_10725</name>
</gene>
<dbReference type="PROSITE" id="PS50126">
    <property type="entry name" value="S1"/>
    <property type="match status" value="1"/>
</dbReference>
<dbReference type="InterPro" id="IPR003029">
    <property type="entry name" value="S1_domain"/>
</dbReference>
<reference evidence="2 3" key="1">
    <citation type="submission" date="2023-03" db="EMBL/GenBank/DDBJ databases">
        <title>Paludisphaera mucosa sp. nov. a novel planctomycete from northern fen.</title>
        <authorList>
            <person name="Ivanova A."/>
        </authorList>
    </citation>
    <scope>NUCLEOTIDE SEQUENCE [LARGE SCALE GENOMIC DNA]</scope>
    <source>
        <strain evidence="2 3">Pla2</strain>
    </source>
</reference>
<proteinExistence type="predicted"/>
<dbReference type="InterPro" id="IPR012340">
    <property type="entry name" value="NA-bd_OB-fold"/>
</dbReference>
<dbReference type="RefSeq" id="WP_277860612.1">
    <property type="nucleotide sequence ID" value="NZ_JARRAG010000002.1"/>
</dbReference>
<comment type="caution">
    <text evidence="2">The sequence shown here is derived from an EMBL/GenBank/DDBJ whole genome shotgun (WGS) entry which is preliminary data.</text>
</comment>
<protein>
    <submittedName>
        <fullName evidence="2">S1 RNA-binding domain-containing protein</fullName>
    </submittedName>
</protein>
<accession>A0ABT6F9L1</accession>
<feature type="domain" description="S1 motif" evidence="1">
    <location>
        <begin position="12"/>
        <end position="83"/>
    </location>
</feature>